<dbReference type="AlphaFoldDB" id="A0A7W2R519"/>
<dbReference type="InterPro" id="IPR013857">
    <property type="entry name" value="NADH-UbQ_OxRdtase-assoc_prot30"/>
</dbReference>
<dbReference type="Proteomes" id="UP000541857">
    <property type="component" value="Unassembled WGS sequence"/>
</dbReference>
<dbReference type="PANTHER" id="PTHR13194">
    <property type="entry name" value="COMPLEX I INTERMEDIATE-ASSOCIATED PROTEIN 30"/>
    <property type="match status" value="1"/>
</dbReference>
<dbReference type="EMBL" id="JACGLT010000019">
    <property type="protein sequence ID" value="MBA6154481.1"/>
    <property type="molecule type" value="Genomic_DNA"/>
</dbReference>
<keyword evidence="4" id="KW-1185">Reference proteome</keyword>
<evidence type="ECO:0000256" key="1">
    <source>
        <dbReference type="ARBA" id="ARBA00007884"/>
    </source>
</evidence>
<reference evidence="3 4" key="1">
    <citation type="submission" date="2020-07" db="EMBL/GenBank/DDBJ databases">
        <title>Bacterium isolated from marine sediment.</title>
        <authorList>
            <person name="Shang D."/>
        </authorList>
    </citation>
    <scope>NUCLEOTIDE SEQUENCE [LARGE SCALE GENOMIC DNA]</scope>
    <source>
        <strain evidence="3 4">F6074</strain>
    </source>
</reference>
<evidence type="ECO:0000313" key="4">
    <source>
        <dbReference type="Proteomes" id="UP000541857"/>
    </source>
</evidence>
<sequence length="164" mass="18458">MTNDSLIFDFQAQQNTTQWLVINDGVMGGLSKGSIAMNEAGNGLFSGFVTTENNGGFSSVKYAVSKRDVSHFDAVKIRVKGDGKIYQFRIKSDQTKEYSYVSEFKTSGDFETITLPFADFYASFRGNKLGIPNYNGKRIEEVRFLIANKKDEDFALEIERIWLG</sequence>
<name>A0A7W2R519_9FLAO</name>
<dbReference type="PANTHER" id="PTHR13194:SF19">
    <property type="entry name" value="NAD(P)-BINDING ROSSMANN-FOLD SUPERFAMILY PROTEIN"/>
    <property type="match status" value="1"/>
</dbReference>
<dbReference type="Pfam" id="PF08547">
    <property type="entry name" value="CIA30"/>
    <property type="match status" value="1"/>
</dbReference>
<feature type="domain" description="NADH:ubiquinone oxidoreductase intermediate-associated protein 30" evidence="2">
    <location>
        <begin position="8"/>
        <end position="158"/>
    </location>
</feature>
<proteinExistence type="inferred from homology"/>
<evidence type="ECO:0000313" key="3">
    <source>
        <dbReference type="EMBL" id="MBA6154481.1"/>
    </source>
</evidence>
<protein>
    <submittedName>
        <fullName evidence="3">CIA30 family protein</fullName>
    </submittedName>
</protein>
<comment type="similarity">
    <text evidence="1">Belongs to the CIA30 family.</text>
</comment>
<evidence type="ECO:0000259" key="2">
    <source>
        <dbReference type="Pfam" id="PF08547"/>
    </source>
</evidence>
<accession>A0A7W2R519</accession>
<organism evidence="3 4">
    <name type="scientific">Gelidibacter maritimus</name>
    <dbReference type="NCBI Taxonomy" id="2761487"/>
    <lineage>
        <taxon>Bacteria</taxon>
        <taxon>Pseudomonadati</taxon>
        <taxon>Bacteroidota</taxon>
        <taxon>Flavobacteriia</taxon>
        <taxon>Flavobacteriales</taxon>
        <taxon>Flavobacteriaceae</taxon>
        <taxon>Gelidibacter</taxon>
    </lineage>
</organism>
<dbReference type="InterPro" id="IPR039131">
    <property type="entry name" value="NDUFAF1"/>
</dbReference>
<dbReference type="SUPFAM" id="SSF49785">
    <property type="entry name" value="Galactose-binding domain-like"/>
    <property type="match status" value="1"/>
</dbReference>
<dbReference type="Gene3D" id="2.60.120.430">
    <property type="entry name" value="Galactose-binding lectin"/>
    <property type="match status" value="1"/>
</dbReference>
<dbReference type="RefSeq" id="WP_182206755.1">
    <property type="nucleotide sequence ID" value="NZ_JACGLT010000019.1"/>
</dbReference>
<dbReference type="InterPro" id="IPR008979">
    <property type="entry name" value="Galactose-bd-like_sf"/>
</dbReference>
<gene>
    <name evidence="3" type="ORF">H3Z82_17270</name>
</gene>
<comment type="caution">
    <text evidence="3">The sequence shown here is derived from an EMBL/GenBank/DDBJ whole genome shotgun (WGS) entry which is preliminary data.</text>
</comment>